<organism evidence="3 4">
    <name type="scientific">Cocleimonas flava</name>
    <dbReference type="NCBI Taxonomy" id="634765"/>
    <lineage>
        <taxon>Bacteria</taxon>
        <taxon>Pseudomonadati</taxon>
        <taxon>Pseudomonadota</taxon>
        <taxon>Gammaproteobacteria</taxon>
        <taxon>Thiotrichales</taxon>
        <taxon>Thiotrichaceae</taxon>
        <taxon>Cocleimonas</taxon>
    </lineage>
</organism>
<dbReference type="EMBL" id="SMFQ01000004">
    <property type="protein sequence ID" value="TCJ85194.1"/>
    <property type="molecule type" value="Genomic_DNA"/>
</dbReference>
<dbReference type="CDD" id="cd01066">
    <property type="entry name" value="APP_MetAP"/>
    <property type="match status" value="1"/>
</dbReference>
<dbReference type="Pfam" id="PF00557">
    <property type="entry name" value="Peptidase_M24"/>
    <property type="match status" value="1"/>
</dbReference>
<dbReference type="PANTHER" id="PTHR46112:SF2">
    <property type="entry name" value="XAA-PRO AMINOPEPTIDASE P-RELATED"/>
    <property type="match status" value="1"/>
</dbReference>
<reference evidence="3 4" key="1">
    <citation type="submission" date="2019-03" db="EMBL/GenBank/DDBJ databases">
        <title>Genomic Encyclopedia of Type Strains, Phase IV (KMG-IV): sequencing the most valuable type-strain genomes for metagenomic binning, comparative biology and taxonomic classification.</title>
        <authorList>
            <person name="Goeker M."/>
        </authorList>
    </citation>
    <scope>NUCLEOTIDE SEQUENCE [LARGE SCALE GENOMIC DNA]</scope>
    <source>
        <strain evidence="3 4">DSM 24830</strain>
    </source>
</reference>
<dbReference type="AlphaFoldDB" id="A0A4R1EYV3"/>
<dbReference type="InterPro" id="IPR000994">
    <property type="entry name" value="Pept_M24"/>
</dbReference>
<dbReference type="SUPFAM" id="SSF55920">
    <property type="entry name" value="Creatinase/aminopeptidase"/>
    <property type="match status" value="1"/>
</dbReference>
<comment type="caution">
    <text evidence="3">The sequence shown here is derived from an EMBL/GenBank/DDBJ whole genome shotgun (WGS) entry which is preliminary data.</text>
</comment>
<feature type="domain" description="Creatinase N-terminal" evidence="2">
    <location>
        <begin position="20"/>
        <end position="174"/>
    </location>
</feature>
<dbReference type="PANTHER" id="PTHR46112">
    <property type="entry name" value="AMINOPEPTIDASE"/>
    <property type="match status" value="1"/>
</dbReference>
<keyword evidence="4" id="KW-1185">Reference proteome</keyword>
<dbReference type="Gene3D" id="3.90.230.10">
    <property type="entry name" value="Creatinase/methionine aminopeptidase superfamily"/>
    <property type="match status" value="1"/>
</dbReference>
<evidence type="ECO:0000313" key="3">
    <source>
        <dbReference type="EMBL" id="TCJ85194.1"/>
    </source>
</evidence>
<sequence>MTQTLHQPERGFANEEFEQRFELVQNKMREQQLAAILLTTEHDINYYTGYLTQFWQSPTRPWYLVLPSEGLPIAVIPTIGVECMAKGWMSDIRHWSSPHPTDDGISLLTEALVEAVTRAASNSGFKHIGISAGKESHMRMPLCDLDQIKANLKKHDNRVDFVDATHIMRRQRMVKSPKEIEKLRYVAQTVSSVFERLFEFVHPGMSDSEIFRAFKIQCLTEGVDDVAYLVGGADQGGYNDIISPAGARILRDGDVLILDTGCTFDGYYCDFDRNYGFGKVDKSALDAYEAVWEATEQGFLATKPGNTPAHLFHAMNNVLQKAGALGDSVGRYGHGLGLQLTEPPSNTPWDNEVFEVGTVMTLEPGMEFAPGKLMVHEENIVITENGAEYLSRRALPQLPIYS</sequence>
<dbReference type="Proteomes" id="UP000294887">
    <property type="component" value="Unassembled WGS sequence"/>
</dbReference>
<accession>A0A4R1EYV3</accession>
<feature type="domain" description="Peptidase M24" evidence="1">
    <location>
        <begin position="181"/>
        <end position="384"/>
    </location>
</feature>
<protein>
    <submittedName>
        <fullName evidence="3">Xaa-Pro aminopeptidase</fullName>
    </submittedName>
</protein>
<dbReference type="RefSeq" id="WP_131906897.1">
    <property type="nucleotide sequence ID" value="NZ_BAAAFU010000001.1"/>
</dbReference>
<dbReference type="GO" id="GO:0004177">
    <property type="term" value="F:aminopeptidase activity"/>
    <property type="evidence" value="ECO:0007669"/>
    <property type="project" value="UniProtKB-KW"/>
</dbReference>
<dbReference type="InterPro" id="IPR036005">
    <property type="entry name" value="Creatinase/aminopeptidase-like"/>
</dbReference>
<dbReference type="Gene3D" id="3.40.350.10">
    <property type="entry name" value="Creatinase/prolidase N-terminal domain"/>
    <property type="match status" value="1"/>
</dbReference>
<dbReference type="InterPro" id="IPR000587">
    <property type="entry name" value="Creatinase_N"/>
</dbReference>
<dbReference type="InterPro" id="IPR029149">
    <property type="entry name" value="Creatin/AminoP/Spt16_N"/>
</dbReference>
<evidence type="ECO:0000259" key="1">
    <source>
        <dbReference type="Pfam" id="PF00557"/>
    </source>
</evidence>
<dbReference type="InterPro" id="IPR050659">
    <property type="entry name" value="Peptidase_M24B"/>
</dbReference>
<proteinExistence type="predicted"/>
<dbReference type="OrthoDB" id="9806388at2"/>
<keyword evidence="3" id="KW-0378">Hydrolase</keyword>
<keyword evidence="3" id="KW-0645">Protease</keyword>
<dbReference type="SUPFAM" id="SSF53092">
    <property type="entry name" value="Creatinase/prolidase N-terminal domain"/>
    <property type="match status" value="1"/>
</dbReference>
<evidence type="ECO:0000259" key="2">
    <source>
        <dbReference type="Pfam" id="PF01321"/>
    </source>
</evidence>
<dbReference type="Pfam" id="PF01321">
    <property type="entry name" value="Creatinase_N"/>
    <property type="match status" value="1"/>
</dbReference>
<keyword evidence="3" id="KW-0031">Aminopeptidase</keyword>
<gene>
    <name evidence="3" type="ORF">EV695_3161</name>
</gene>
<name>A0A4R1EYV3_9GAMM</name>
<evidence type="ECO:0000313" key="4">
    <source>
        <dbReference type="Proteomes" id="UP000294887"/>
    </source>
</evidence>